<name>A0A828L715_ECOLX</name>
<evidence type="ECO:0000313" key="2">
    <source>
        <dbReference type="Proteomes" id="UP000630371"/>
    </source>
</evidence>
<proteinExistence type="predicted"/>
<protein>
    <submittedName>
        <fullName evidence="1">Uncharacterized protein</fullName>
    </submittedName>
</protein>
<reference evidence="1" key="1">
    <citation type="submission" date="2018-08" db="EMBL/GenBank/DDBJ databases">
        <authorList>
            <consortium name="GenomeTrakr network: Whole genome sequencing for foodborne pathogen traceback"/>
        </authorList>
    </citation>
    <scope>NUCLEOTIDE SEQUENCE</scope>
    <source>
        <strain evidence="1">NC_STEC178</strain>
    </source>
</reference>
<dbReference type="AlphaFoldDB" id="A0A828L715"/>
<dbReference type="EMBL" id="AAVQAW010000013">
    <property type="protein sequence ID" value="EGD0649304.1"/>
    <property type="molecule type" value="Genomic_DNA"/>
</dbReference>
<dbReference type="Proteomes" id="UP000630371">
    <property type="component" value="Unassembled WGS sequence"/>
</dbReference>
<sequence length="140" mass="15563">MTTITRENAEIKSFITGFLSDPAHDNQSSNSLLADVFRIALASLEAEPVAWTDDEELRDVEQIGLGYLLPCTPDKYADPRRVIPLYRVPPAPIVQAQGIEIAINELVSLSPQLDKRAVETLSMAVAHLRKLVKKQLQVKE</sequence>
<organism evidence="1 2">
    <name type="scientific">Escherichia coli</name>
    <dbReference type="NCBI Taxonomy" id="562"/>
    <lineage>
        <taxon>Bacteria</taxon>
        <taxon>Pseudomonadati</taxon>
        <taxon>Pseudomonadota</taxon>
        <taxon>Gammaproteobacteria</taxon>
        <taxon>Enterobacterales</taxon>
        <taxon>Enterobacteriaceae</taxon>
        <taxon>Escherichia</taxon>
    </lineage>
</organism>
<comment type="caution">
    <text evidence="1">The sequence shown here is derived from an EMBL/GenBank/DDBJ whole genome shotgun (WGS) entry which is preliminary data.</text>
</comment>
<accession>A0A828L715</accession>
<evidence type="ECO:0000313" key="1">
    <source>
        <dbReference type="EMBL" id="EGD0649304.1"/>
    </source>
</evidence>
<gene>
    <name evidence="1" type="ORF">B6R31_002989</name>
</gene>